<proteinExistence type="predicted"/>
<dbReference type="AlphaFoldDB" id="A0A7J6VFW1"/>
<gene>
    <name evidence="1" type="ORF">FRX31_026945</name>
</gene>
<organism evidence="1 2">
    <name type="scientific">Thalictrum thalictroides</name>
    <name type="common">Rue-anemone</name>
    <name type="synonym">Anemone thalictroides</name>
    <dbReference type="NCBI Taxonomy" id="46969"/>
    <lineage>
        <taxon>Eukaryota</taxon>
        <taxon>Viridiplantae</taxon>
        <taxon>Streptophyta</taxon>
        <taxon>Embryophyta</taxon>
        <taxon>Tracheophyta</taxon>
        <taxon>Spermatophyta</taxon>
        <taxon>Magnoliopsida</taxon>
        <taxon>Ranunculales</taxon>
        <taxon>Ranunculaceae</taxon>
        <taxon>Thalictroideae</taxon>
        <taxon>Thalictrum</taxon>
    </lineage>
</organism>
<name>A0A7J6VFW1_THATH</name>
<evidence type="ECO:0000313" key="2">
    <source>
        <dbReference type="Proteomes" id="UP000554482"/>
    </source>
</evidence>
<evidence type="ECO:0000313" key="1">
    <source>
        <dbReference type="EMBL" id="KAF5183468.1"/>
    </source>
</evidence>
<dbReference type="EMBL" id="JABWDY010033365">
    <property type="protein sequence ID" value="KAF5183468.1"/>
    <property type="molecule type" value="Genomic_DNA"/>
</dbReference>
<sequence>MLNRRAVTTEDSTWRDLVVAFMVTQHTTLPNDIVALKEMTDRNLKSSFFCLLSQLIDVGGKIIGRDDTKDSYLKKLKAHRDQLVTDNEMLKVVVQENEQSKKLRHDFEQF</sequence>
<protein>
    <submittedName>
        <fullName evidence="1">Uncharacterized protein</fullName>
    </submittedName>
</protein>
<dbReference type="Proteomes" id="UP000554482">
    <property type="component" value="Unassembled WGS sequence"/>
</dbReference>
<accession>A0A7J6VFW1</accession>
<reference evidence="1 2" key="1">
    <citation type="submission" date="2020-06" db="EMBL/GenBank/DDBJ databases">
        <title>Transcriptomic and genomic resources for Thalictrum thalictroides and T. hernandezii: Facilitating candidate gene discovery in an emerging model plant lineage.</title>
        <authorList>
            <person name="Arias T."/>
            <person name="Riano-Pachon D.M."/>
            <person name="Di Stilio V.S."/>
        </authorList>
    </citation>
    <scope>NUCLEOTIDE SEQUENCE [LARGE SCALE GENOMIC DNA]</scope>
    <source>
        <strain evidence="2">cv. WT478/WT964</strain>
        <tissue evidence="1">Leaves</tissue>
    </source>
</reference>
<keyword evidence="2" id="KW-1185">Reference proteome</keyword>
<comment type="caution">
    <text evidence="1">The sequence shown here is derived from an EMBL/GenBank/DDBJ whole genome shotgun (WGS) entry which is preliminary data.</text>
</comment>